<keyword evidence="3" id="KW-1185">Reference proteome</keyword>
<dbReference type="InParanoid" id="A0A673BC02"/>
<dbReference type="Ensembl" id="ENSSORT00005039779.1">
    <property type="protein sequence ID" value="ENSSORP00005038784.1"/>
    <property type="gene ID" value="ENSSORG00005018118.1"/>
</dbReference>
<reference evidence="2" key="2">
    <citation type="submission" date="2025-08" db="UniProtKB">
        <authorList>
            <consortium name="Ensembl"/>
        </authorList>
    </citation>
    <scope>IDENTIFICATION</scope>
</reference>
<dbReference type="Proteomes" id="UP000472271">
    <property type="component" value="Chromosome 4"/>
</dbReference>
<evidence type="ECO:0000313" key="3">
    <source>
        <dbReference type="Proteomes" id="UP000472271"/>
    </source>
</evidence>
<evidence type="ECO:0000313" key="2">
    <source>
        <dbReference type="Ensembl" id="ENSSORP00005038784.1"/>
    </source>
</evidence>
<accession>A0A673BC02</accession>
<proteinExistence type="predicted"/>
<dbReference type="PANTHER" id="PTHR31025:SF29">
    <property type="entry name" value="SI:CH211-196P9.1"/>
    <property type="match status" value="1"/>
</dbReference>
<reference evidence="2" key="1">
    <citation type="submission" date="2019-06" db="EMBL/GenBank/DDBJ databases">
        <authorList>
            <consortium name="Wellcome Sanger Institute Data Sharing"/>
        </authorList>
    </citation>
    <scope>NUCLEOTIDE SEQUENCE [LARGE SCALE GENOMIC DNA]</scope>
</reference>
<name>A0A673BC02_9TELE</name>
<protein>
    <submittedName>
        <fullName evidence="2">Uncharacterized protein</fullName>
    </submittedName>
</protein>
<reference evidence="2" key="3">
    <citation type="submission" date="2025-09" db="UniProtKB">
        <authorList>
            <consortium name="Ensembl"/>
        </authorList>
    </citation>
    <scope>IDENTIFICATION</scope>
</reference>
<evidence type="ECO:0000256" key="1">
    <source>
        <dbReference type="SAM" id="Phobius"/>
    </source>
</evidence>
<dbReference type="AlphaFoldDB" id="A0A673BC02"/>
<dbReference type="PANTHER" id="PTHR31025">
    <property type="entry name" value="SI:CH211-196P9.1-RELATED"/>
    <property type="match status" value="1"/>
</dbReference>
<keyword evidence="1" id="KW-1133">Transmembrane helix</keyword>
<keyword evidence="1" id="KW-0472">Membrane</keyword>
<feature type="transmembrane region" description="Helical" evidence="1">
    <location>
        <begin position="7"/>
        <end position="27"/>
    </location>
</feature>
<organism evidence="2 3">
    <name type="scientific">Sphaeramia orbicularis</name>
    <name type="common">orbiculate cardinalfish</name>
    <dbReference type="NCBI Taxonomy" id="375764"/>
    <lineage>
        <taxon>Eukaryota</taxon>
        <taxon>Metazoa</taxon>
        <taxon>Chordata</taxon>
        <taxon>Craniata</taxon>
        <taxon>Vertebrata</taxon>
        <taxon>Euteleostomi</taxon>
        <taxon>Actinopterygii</taxon>
        <taxon>Neopterygii</taxon>
        <taxon>Teleostei</taxon>
        <taxon>Neoteleostei</taxon>
        <taxon>Acanthomorphata</taxon>
        <taxon>Gobiaria</taxon>
        <taxon>Kurtiformes</taxon>
        <taxon>Apogonoidei</taxon>
        <taxon>Apogonidae</taxon>
        <taxon>Apogoninae</taxon>
        <taxon>Sphaeramia</taxon>
    </lineage>
</organism>
<keyword evidence="1" id="KW-0812">Transmembrane</keyword>
<sequence length="118" mass="13580">RPDLLHLCLVVFPPFCVFIPCLFPMSVMVKNALICKPGGEDVIEEYKKEKTLTHCTRRQLVNILASHMTESHGRMPSHKYKEKYALGIIALFPSLKDPFSPKGYVSLLLRRYLSCNWN</sequence>